<reference evidence="2 3" key="1">
    <citation type="journal article" date="2023" name="Res Sq">
        <title>Genomic and morphological characterization of Knufia obscura isolated from the Mars 2020 spacecraft assembly facility.</title>
        <authorList>
            <person name="Chander A.M."/>
            <person name="Teixeira M.M."/>
            <person name="Singh N.K."/>
            <person name="Williams M.P."/>
            <person name="Parker C.W."/>
            <person name="Leo P."/>
            <person name="Stajich J.E."/>
            <person name="Torok T."/>
            <person name="Tighe S."/>
            <person name="Mason C.E."/>
            <person name="Venkateswaran K."/>
        </authorList>
    </citation>
    <scope>NUCLEOTIDE SEQUENCE [LARGE SCALE GENOMIC DNA]</scope>
    <source>
        <strain evidence="2 3">CCFEE 5817</strain>
    </source>
</reference>
<proteinExistence type="predicted"/>
<organism evidence="2 3">
    <name type="scientific">Knufia obscura</name>
    <dbReference type="NCBI Taxonomy" id="1635080"/>
    <lineage>
        <taxon>Eukaryota</taxon>
        <taxon>Fungi</taxon>
        <taxon>Dikarya</taxon>
        <taxon>Ascomycota</taxon>
        <taxon>Pezizomycotina</taxon>
        <taxon>Eurotiomycetes</taxon>
        <taxon>Chaetothyriomycetidae</taxon>
        <taxon>Chaetothyriales</taxon>
        <taxon>Trichomeriaceae</taxon>
        <taxon>Knufia</taxon>
    </lineage>
</organism>
<feature type="region of interest" description="Disordered" evidence="1">
    <location>
        <begin position="1"/>
        <end position="218"/>
    </location>
</feature>
<dbReference type="EMBL" id="JAVHJV010000009">
    <property type="protein sequence ID" value="KAK5940297.1"/>
    <property type="molecule type" value="Genomic_DNA"/>
</dbReference>
<sequence>MDDSEHEDDAMREMMGFSSFGSNKRKKLNSGAVSSLPPKAPTTAGNSTPLGERKNKPKSPLSMIPASLPPSGRASATPPPTMKGNEAKLPNTVKTGGKRSEDPADQNPERTHESTSAGNPDTTTTASSRNSLNASADTFLPTRPALGLSQDPQSTTTQAPTTTTIYSANDIRSDPSYWTSKSNANANTNKRAPAHPRDRNTSRYDNSNENEVAYTSPYTDISMTRKELKEYATGKRETMEDGSVVTVFFKPSFLATPEELWGRWLPVDTEQKGEDGMGNTDTDLEERLEKGSEVEVAVDG</sequence>
<protein>
    <submittedName>
        <fullName evidence="2">Uncharacterized protein</fullName>
    </submittedName>
</protein>
<gene>
    <name evidence="2" type="ORF">PMZ80_007717</name>
</gene>
<keyword evidence="3" id="KW-1185">Reference proteome</keyword>
<feature type="compositionally biased region" description="Acidic residues" evidence="1">
    <location>
        <begin position="1"/>
        <end position="10"/>
    </location>
</feature>
<comment type="caution">
    <text evidence="2">The sequence shown here is derived from an EMBL/GenBank/DDBJ whole genome shotgun (WGS) entry which is preliminary data.</text>
</comment>
<dbReference type="GeneID" id="90001166"/>
<feature type="region of interest" description="Disordered" evidence="1">
    <location>
        <begin position="265"/>
        <end position="300"/>
    </location>
</feature>
<dbReference type="Proteomes" id="UP001334248">
    <property type="component" value="Unassembled WGS sequence"/>
</dbReference>
<evidence type="ECO:0000256" key="1">
    <source>
        <dbReference type="SAM" id="MobiDB-lite"/>
    </source>
</evidence>
<name>A0ABR0RJ36_9EURO</name>
<accession>A0ABR0RJ36</accession>
<evidence type="ECO:0000313" key="2">
    <source>
        <dbReference type="EMBL" id="KAK5940297.1"/>
    </source>
</evidence>
<feature type="compositionally biased region" description="Polar residues" evidence="1">
    <location>
        <begin position="114"/>
        <end position="136"/>
    </location>
</feature>
<feature type="compositionally biased region" description="Low complexity" evidence="1">
    <location>
        <begin position="155"/>
        <end position="164"/>
    </location>
</feature>
<evidence type="ECO:0000313" key="3">
    <source>
        <dbReference type="Proteomes" id="UP001334248"/>
    </source>
</evidence>
<feature type="compositionally biased region" description="Polar residues" evidence="1">
    <location>
        <begin position="176"/>
        <end position="190"/>
    </location>
</feature>
<feature type="compositionally biased region" description="Basic and acidic residues" evidence="1">
    <location>
        <begin position="98"/>
        <end position="113"/>
    </location>
</feature>
<dbReference type="RefSeq" id="XP_064728387.1">
    <property type="nucleotide sequence ID" value="XM_064876123.1"/>
</dbReference>